<gene>
    <name evidence="1" type="ORF">M2283_000413</name>
</gene>
<protein>
    <submittedName>
        <fullName evidence="1">Uncharacterized protein</fullName>
    </submittedName>
</protein>
<reference evidence="1 2" key="1">
    <citation type="submission" date="2023-04" db="EMBL/GenBank/DDBJ databases">
        <title>Forest soil microbial communities from Buena Vista Peninsula, Colon Province, Panama.</title>
        <authorList>
            <person name="Bouskill N."/>
        </authorList>
    </citation>
    <scope>NUCLEOTIDE SEQUENCE [LARGE SCALE GENOMIC DNA]</scope>
    <source>
        <strain evidence="1 2">GGS1</strain>
    </source>
</reference>
<proteinExistence type="predicted"/>
<dbReference type="EMBL" id="JARXVH010000001">
    <property type="protein sequence ID" value="MDH6213134.1"/>
    <property type="molecule type" value="Genomic_DNA"/>
</dbReference>
<keyword evidence="2" id="KW-1185">Reference proteome</keyword>
<name>A0ABT6LCN7_9ACTN</name>
<sequence>MRHRAAVVVPRSRYQVILVSPSARCSLRGRHRKPVTNV</sequence>
<comment type="caution">
    <text evidence="1">The sequence shown here is derived from an EMBL/GenBank/DDBJ whole genome shotgun (WGS) entry which is preliminary data.</text>
</comment>
<organism evidence="1 2">
    <name type="scientific">Streptomyces pseudovenezuelae</name>
    <dbReference type="NCBI Taxonomy" id="67350"/>
    <lineage>
        <taxon>Bacteria</taxon>
        <taxon>Bacillati</taxon>
        <taxon>Actinomycetota</taxon>
        <taxon>Actinomycetes</taxon>
        <taxon>Kitasatosporales</taxon>
        <taxon>Streptomycetaceae</taxon>
        <taxon>Streptomyces</taxon>
        <taxon>Streptomyces aurantiacus group</taxon>
    </lineage>
</organism>
<accession>A0ABT6LCN7</accession>
<evidence type="ECO:0000313" key="2">
    <source>
        <dbReference type="Proteomes" id="UP001160499"/>
    </source>
</evidence>
<dbReference type="Proteomes" id="UP001160499">
    <property type="component" value="Unassembled WGS sequence"/>
</dbReference>
<evidence type="ECO:0000313" key="1">
    <source>
        <dbReference type="EMBL" id="MDH6213134.1"/>
    </source>
</evidence>